<feature type="compositionally biased region" description="Polar residues" evidence="1">
    <location>
        <begin position="526"/>
        <end position="537"/>
    </location>
</feature>
<comment type="caution">
    <text evidence="2">The sequence shown here is derived from an EMBL/GenBank/DDBJ whole genome shotgun (WGS) entry which is preliminary data.</text>
</comment>
<proteinExistence type="predicted"/>
<feature type="compositionally biased region" description="Low complexity" evidence="1">
    <location>
        <begin position="401"/>
        <end position="416"/>
    </location>
</feature>
<reference evidence="2 3" key="1">
    <citation type="submission" date="2019-05" db="EMBL/GenBank/DDBJ databases">
        <title>Another draft genome of Portunus trituberculatus and its Hox gene families provides insights of decapod evolution.</title>
        <authorList>
            <person name="Jeong J.-H."/>
            <person name="Song I."/>
            <person name="Kim S."/>
            <person name="Choi T."/>
            <person name="Kim D."/>
            <person name="Ryu S."/>
            <person name="Kim W."/>
        </authorList>
    </citation>
    <scope>NUCLEOTIDE SEQUENCE [LARGE SCALE GENOMIC DNA]</scope>
    <source>
        <tissue evidence="2">Muscle</tissue>
    </source>
</reference>
<dbReference type="AlphaFoldDB" id="A0A5B7GNL3"/>
<feature type="region of interest" description="Disordered" evidence="1">
    <location>
        <begin position="207"/>
        <end position="228"/>
    </location>
</feature>
<evidence type="ECO:0000313" key="2">
    <source>
        <dbReference type="EMBL" id="MPC59209.1"/>
    </source>
</evidence>
<feature type="region of interest" description="Disordered" evidence="1">
    <location>
        <begin position="84"/>
        <end position="181"/>
    </location>
</feature>
<organism evidence="2 3">
    <name type="scientific">Portunus trituberculatus</name>
    <name type="common">Swimming crab</name>
    <name type="synonym">Neptunus trituberculatus</name>
    <dbReference type="NCBI Taxonomy" id="210409"/>
    <lineage>
        <taxon>Eukaryota</taxon>
        <taxon>Metazoa</taxon>
        <taxon>Ecdysozoa</taxon>
        <taxon>Arthropoda</taxon>
        <taxon>Crustacea</taxon>
        <taxon>Multicrustacea</taxon>
        <taxon>Malacostraca</taxon>
        <taxon>Eumalacostraca</taxon>
        <taxon>Eucarida</taxon>
        <taxon>Decapoda</taxon>
        <taxon>Pleocyemata</taxon>
        <taxon>Brachyura</taxon>
        <taxon>Eubrachyura</taxon>
        <taxon>Portunoidea</taxon>
        <taxon>Portunidae</taxon>
        <taxon>Portuninae</taxon>
        <taxon>Portunus</taxon>
    </lineage>
</organism>
<gene>
    <name evidence="2" type="ORF">E2C01_053225</name>
</gene>
<name>A0A5B7GNL3_PORTR</name>
<accession>A0A5B7GNL3</accession>
<feature type="compositionally biased region" description="Polar residues" evidence="1">
    <location>
        <begin position="327"/>
        <end position="342"/>
    </location>
</feature>
<keyword evidence="3" id="KW-1185">Reference proteome</keyword>
<dbReference type="EMBL" id="VSRR010016355">
    <property type="protein sequence ID" value="MPC59209.1"/>
    <property type="molecule type" value="Genomic_DNA"/>
</dbReference>
<evidence type="ECO:0000313" key="3">
    <source>
        <dbReference type="Proteomes" id="UP000324222"/>
    </source>
</evidence>
<dbReference type="Proteomes" id="UP000324222">
    <property type="component" value="Unassembled WGS sequence"/>
</dbReference>
<dbReference type="OrthoDB" id="6378528at2759"/>
<feature type="region of interest" description="Disordered" evidence="1">
    <location>
        <begin position="307"/>
        <end position="573"/>
    </location>
</feature>
<feature type="compositionally biased region" description="Basic and acidic residues" evidence="1">
    <location>
        <begin position="423"/>
        <end position="438"/>
    </location>
</feature>
<protein>
    <submittedName>
        <fullName evidence="2">Uncharacterized protein</fullName>
    </submittedName>
</protein>
<evidence type="ECO:0000256" key="1">
    <source>
        <dbReference type="SAM" id="MobiDB-lite"/>
    </source>
</evidence>
<feature type="compositionally biased region" description="Polar residues" evidence="1">
    <location>
        <begin position="164"/>
        <end position="174"/>
    </location>
</feature>
<feature type="compositionally biased region" description="Polar residues" evidence="1">
    <location>
        <begin position="139"/>
        <end position="156"/>
    </location>
</feature>
<feature type="compositionally biased region" description="Pro residues" evidence="1">
    <location>
        <begin position="347"/>
        <end position="368"/>
    </location>
</feature>
<feature type="compositionally biased region" description="Basic residues" evidence="1">
    <location>
        <begin position="542"/>
        <end position="555"/>
    </location>
</feature>
<sequence length="573" mass="60569">MLLGAVGMGCALALTYRERQRKVRAALCTTCHTRYGATVDGKWREGVTPRPRGPSRAVYAYNGISHKFYASYGAMSEKPGAGVKHPAVLHKGPAPHIKQDSPFSCSEGTPLKAPPETDNDGSDGDLKGIIVLKGAASPGQDTSLPDSSSAPNTDVTTPPAGQDSPETTSLPSQSDGDKKAFAAAAPGEKLACNCLSRYGGMSHRVRERAHREHGNGGAARRRQGQPEVRTVGKYHKRLLMQCQARDPKDVPVHLFTTSSSVSATQDTVPTSTVPPATTTSVDVCNESRPLLPRGITDAVVQFRGEDGSVPMGKEAVPDPGCNPPPNTATQRPLDSLSPASTCAPSHTPAPRPPSPGPPSRPSPSPPLTPAAEGNSSGDSAHDAFQTLQDPEVASMSSECGLLPSSEESSAPSRSPLWGALGGTKRERRAEERQADRSRNRPPLSSLLATTRRVLARPRWTRQEDRTPPALQLSPSSPRKRRVPGAASGGRLWRQQKQSPARPLASMGAESAENTDSGGTGGSGMSQANSPDGGSPSTPARPRERKVRRTRPRPRHRDPAGDSVLLLSDDATEE</sequence>